<comment type="cofactor">
    <cofactor evidence="1 6">
        <name>Zn(2+)</name>
        <dbReference type="ChEBI" id="CHEBI:29105"/>
    </cofactor>
</comment>
<reference evidence="8" key="2">
    <citation type="journal article" date="2022" name="Microb. Genom.">
        <title>A chromosome-scale genome assembly of the tomato pathogen Cladosporium fulvum reveals a compartmentalized genome architecture and the presence of a dispensable chromosome.</title>
        <authorList>
            <person name="Zaccaron A.Z."/>
            <person name="Chen L.H."/>
            <person name="Samaras A."/>
            <person name="Stergiopoulos I."/>
        </authorList>
    </citation>
    <scope>NUCLEOTIDE SEQUENCE</scope>
    <source>
        <strain evidence="8">Race5_Kim</strain>
    </source>
</reference>
<dbReference type="GO" id="GO:0016491">
    <property type="term" value="F:oxidoreductase activity"/>
    <property type="evidence" value="ECO:0007669"/>
    <property type="project" value="UniProtKB-KW"/>
</dbReference>
<dbReference type="PROSITE" id="PS00059">
    <property type="entry name" value="ADH_ZINC"/>
    <property type="match status" value="1"/>
</dbReference>
<protein>
    <submittedName>
        <fullName evidence="8">Aryl-alcohol dehydrogenase</fullName>
    </submittedName>
</protein>
<evidence type="ECO:0000313" key="9">
    <source>
        <dbReference type="Proteomes" id="UP000756132"/>
    </source>
</evidence>
<dbReference type="OrthoDB" id="1560166at2759"/>
<reference evidence="8" key="1">
    <citation type="submission" date="2021-12" db="EMBL/GenBank/DDBJ databases">
        <authorList>
            <person name="Zaccaron A."/>
            <person name="Stergiopoulos I."/>
        </authorList>
    </citation>
    <scope>NUCLEOTIDE SEQUENCE</scope>
    <source>
        <strain evidence="8">Race5_Kim</strain>
    </source>
</reference>
<dbReference type="Proteomes" id="UP000756132">
    <property type="component" value="Chromosome 13"/>
</dbReference>
<gene>
    <name evidence="8" type="ORF">CLAFUR5_14297</name>
</gene>
<dbReference type="AlphaFoldDB" id="A0A9Q8UWT3"/>
<dbReference type="InterPro" id="IPR020843">
    <property type="entry name" value="ER"/>
</dbReference>
<dbReference type="PANTHER" id="PTHR43350:SF2">
    <property type="entry name" value="GROES-LIKE ZINC-BINDING ALCOHOL DEHYDROGENASE FAMILY PROTEIN"/>
    <property type="match status" value="1"/>
</dbReference>
<evidence type="ECO:0000313" key="8">
    <source>
        <dbReference type="EMBL" id="UJO25343.1"/>
    </source>
</evidence>
<keyword evidence="9" id="KW-1185">Reference proteome</keyword>
<proteinExistence type="inferred from homology"/>
<dbReference type="Pfam" id="PF08240">
    <property type="entry name" value="ADH_N"/>
    <property type="match status" value="1"/>
</dbReference>
<feature type="domain" description="Enoyl reductase (ER)" evidence="7">
    <location>
        <begin position="35"/>
        <end position="395"/>
    </location>
</feature>
<sequence>MAARPLRSATAIEQYASMTSSQAIVASEPGPEHHGGDNWEMTDIRVPTELKDGEILVEMVASGICHTDIALTNPHMGQTFPMVAGHEGSGYVKAVGPNVTKPVKPGDPVLLSFDSCSNCKECHSKRPAYCDTFAPMNLFGESDVFKGSAETQSIGAKFFGHSSFAKLSIVKETTVLPVTGLIKNDDELKLFAPLGCGIQTGAGAILNLTKPGPDDIVMVCGLGGVGLSAVMGAHIAGCKQIIAVDKNQARIDIAIAQFGATHGLNTSGLEDLTAAMKHIAGGRGPNIVVETTGFPLVLESAYYATDTRGAYVQVGGPTKPDYRFALDLVQHLFRGVKLWGCVEGDSFPGEFIPQLIQYYREGKLPVDKMVKYYDAKDFKKALHDMHAGETIKPVLVW</sequence>
<keyword evidence="3 6" id="KW-0479">Metal-binding</keyword>
<evidence type="ECO:0000256" key="5">
    <source>
        <dbReference type="ARBA" id="ARBA00023002"/>
    </source>
</evidence>
<name>A0A9Q8UWT3_PASFU</name>
<dbReference type="KEGG" id="ffu:CLAFUR5_14297"/>
<dbReference type="Gene3D" id="3.40.50.720">
    <property type="entry name" value="NAD(P)-binding Rossmann-like Domain"/>
    <property type="match status" value="1"/>
</dbReference>
<dbReference type="SUPFAM" id="SSF51735">
    <property type="entry name" value="NAD(P)-binding Rossmann-fold domains"/>
    <property type="match status" value="1"/>
</dbReference>
<dbReference type="PANTHER" id="PTHR43350">
    <property type="entry name" value="NAD-DEPENDENT ALCOHOL DEHYDROGENASE"/>
    <property type="match status" value="1"/>
</dbReference>
<dbReference type="CDD" id="cd08278">
    <property type="entry name" value="benzyl_alcohol_DH"/>
    <property type="match status" value="1"/>
</dbReference>
<dbReference type="InterPro" id="IPR013149">
    <property type="entry name" value="ADH-like_C"/>
</dbReference>
<evidence type="ECO:0000259" key="7">
    <source>
        <dbReference type="SMART" id="SM00829"/>
    </source>
</evidence>
<organism evidence="8 9">
    <name type="scientific">Passalora fulva</name>
    <name type="common">Tomato leaf mold</name>
    <name type="synonym">Cladosporium fulvum</name>
    <dbReference type="NCBI Taxonomy" id="5499"/>
    <lineage>
        <taxon>Eukaryota</taxon>
        <taxon>Fungi</taxon>
        <taxon>Dikarya</taxon>
        <taxon>Ascomycota</taxon>
        <taxon>Pezizomycotina</taxon>
        <taxon>Dothideomycetes</taxon>
        <taxon>Dothideomycetidae</taxon>
        <taxon>Mycosphaerellales</taxon>
        <taxon>Mycosphaerellaceae</taxon>
        <taxon>Fulvia</taxon>
    </lineage>
</organism>
<dbReference type="SMART" id="SM00829">
    <property type="entry name" value="PKS_ER"/>
    <property type="match status" value="1"/>
</dbReference>
<keyword evidence="4 6" id="KW-0862">Zinc</keyword>
<dbReference type="GO" id="GO:0008270">
    <property type="term" value="F:zinc ion binding"/>
    <property type="evidence" value="ECO:0007669"/>
    <property type="project" value="InterPro"/>
</dbReference>
<accession>A0A9Q8UWT3</accession>
<dbReference type="SUPFAM" id="SSF50129">
    <property type="entry name" value="GroES-like"/>
    <property type="match status" value="1"/>
</dbReference>
<dbReference type="Pfam" id="PF00107">
    <property type="entry name" value="ADH_zinc_N"/>
    <property type="match status" value="1"/>
</dbReference>
<keyword evidence="5" id="KW-0560">Oxidoreductase</keyword>
<dbReference type="InterPro" id="IPR002328">
    <property type="entry name" value="ADH_Zn_CS"/>
</dbReference>
<dbReference type="Gene3D" id="3.90.180.10">
    <property type="entry name" value="Medium-chain alcohol dehydrogenases, catalytic domain"/>
    <property type="match status" value="1"/>
</dbReference>
<dbReference type="InterPro" id="IPR013154">
    <property type="entry name" value="ADH-like_N"/>
</dbReference>
<evidence type="ECO:0000256" key="2">
    <source>
        <dbReference type="ARBA" id="ARBA00008072"/>
    </source>
</evidence>
<dbReference type="InterPro" id="IPR036291">
    <property type="entry name" value="NAD(P)-bd_dom_sf"/>
</dbReference>
<comment type="similarity">
    <text evidence="2 6">Belongs to the zinc-containing alcohol dehydrogenase family.</text>
</comment>
<dbReference type="InterPro" id="IPR011032">
    <property type="entry name" value="GroES-like_sf"/>
</dbReference>
<dbReference type="EMBL" id="CP090175">
    <property type="protein sequence ID" value="UJO25343.1"/>
    <property type="molecule type" value="Genomic_DNA"/>
</dbReference>
<dbReference type="RefSeq" id="XP_047769709.1">
    <property type="nucleotide sequence ID" value="XM_047913445.1"/>
</dbReference>
<evidence type="ECO:0000256" key="6">
    <source>
        <dbReference type="RuleBase" id="RU361277"/>
    </source>
</evidence>
<evidence type="ECO:0000256" key="4">
    <source>
        <dbReference type="ARBA" id="ARBA00022833"/>
    </source>
</evidence>
<evidence type="ECO:0000256" key="1">
    <source>
        <dbReference type="ARBA" id="ARBA00001947"/>
    </source>
</evidence>
<evidence type="ECO:0000256" key="3">
    <source>
        <dbReference type="ARBA" id="ARBA00022723"/>
    </source>
</evidence>
<dbReference type="GeneID" id="71994175"/>